<evidence type="ECO:0008006" key="4">
    <source>
        <dbReference type="Google" id="ProtNLM"/>
    </source>
</evidence>
<dbReference type="Proteomes" id="UP000018050">
    <property type="component" value="Unassembled WGS sequence"/>
</dbReference>
<accession>U6GHP5</accession>
<dbReference type="EMBL" id="HG670966">
    <property type="protein sequence ID" value="CDI79067.1"/>
    <property type="molecule type" value="Genomic_DNA"/>
</dbReference>
<dbReference type="OMA" id="WAPKRIS"/>
<dbReference type="AlphaFoldDB" id="U6GHP5"/>
<dbReference type="VEuPathDB" id="ToxoDB:EAH_00039830"/>
<proteinExistence type="predicted"/>
<evidence type="ECO:0000313" key="2">
    <source>
        <dbReference type="EMBL" id="CDI79067.1"/>
    </source>
</evidence>
<feature type="compositionally biased region" description="Polar residues" evidence="1">
    <location>
        <begin position="331"/>
        <end position="343"/>
    </location>
</feature>
<protein>
    <recommendedName>
        <fullName evidence="4">Thioredoxin domain-containing protein</fullName>
    </recommendedName>
</protein>
<organism evidence="2 3">
    <name type="scientific">Eimeria acervulina</name>
    <name type="common">Coccidian parasite</name>
    <dbReference type="NCBI Taxonomy" id="5801"/>
    <lineage>
        <taxon>Eukaryota</taxon>
        <taxon>Sar</taxon>
        <taxon>Alveolata</taxon>
        <taxon>Apicomplexa</taxon>
        <taxon>Conoidasida</taxon>
        <taxon>Coccidia</taxon>
        <taxon>Eucoccidiorida</taxon>
        <taxon>Eimeriorina</taxon>
        <taxon>Eimeriidae</taxon>
        <taxon>Eimeria</taxon>
    </lineage>
</organism>
<reference evidence="2" key="2">
    <citation type="submission" date="2013-10" db="EMBL/GenBank/DDBJ databases">
        <authorList>
            <person name="Aslett M."/>
        </authorList>
    </citation>
    <scope>NUCLEOTIDE SEQUENCE</scope>
    <source>
        <strain evidence="2">Houghton</strain>
    </source>
</reference>
<feature type="region of interest" description="Disordered" evidence="1">
    <location>
        <begin position="560"/>
        <end position="584"/>
    </location>
</feature>
<evidence type="ECO:0000256" key="1">
    <source>
        <dbReference type="SAM" id="MobiDB-lite"/>
    </source>
</evidence>
<evidence type="ECO:0000313" key="3">
    <source>
        <dbReference type="Proteomes" id="UP000018050"/>
    </source>
</evidence>
<dbReference type="OrthoDB" id="347413at2759"/>
<feature type="region of interest" description="Disordered" evidence="1">
    <location>
        <begin position="309"/>
        <end position="348"/>
    </location>
</feature>
<keyword evidence="3" id="KW-1185">Reference proteome</keyword>
<dbReference type="RefSeq" id="XP_013250773.1">
    <property type="nucleotide sequence ID" value="XM_013395319.1"/>
</dbReference>
<name>U6GHP5_EIMAC</name>
<dbReference type="InterPro" id="IPR036249">
    <property type="entry name" value="Thioredoxin-like_sf"/>
</dbReference>
<dbReference type="GeneID" id="25272053"/>
<gene>
    <name evidence="2" type="ORF">EAH_00039830</name>
</gene>
<reference evidence="2" key="1">
    <citation type="submission" date="2013-10" db="EMBL/GenBank/DDBJ databases">
        <title>Genomic analysis of the causative agents of coccidiosis in chickens.</title>
        <authorList>
            <person name="Reid A.J."/>
            <person name="Blake D."/>
            <person name="Billington K."/>
            <person name="Browne H."/>
            <person name="Dunn M."/>
            <person name="Hung S."/>
            <person name="Kawahara F."/>
            <person name="Miranda-Saavedra D."/>
            <person name="Mourier T."/>
            <person name="Nagra H."/>
            <person name="Otto T.D."/>
            <person name="Rawlings N."/>
            <person name="Sanchez A."/>
            <person name="Sanders M."/>
            <person name="Subramaniam C."/>
            <person name="Tay Y."/>
            <person name="Dear P."/>
            <person name="Doerig C."/>
            <person name="Gruber A."/>
            <person name="Parkinson J."/>
            <person name="Shirley M."/>
            <person name="Wan K.L."/>
            <person name="Berriman M."/>
            <person name="Tomley F."/>
            <person name="Pain A."/>
        </authorList>
    </citation>
    <scope>NUCLEOTIDE SEQUENCE</scope>
    <source>
        <strain evidence="2">Houghton</strain>
    </source>
</reference>
<feature type="compositionally biased region" description="Basic and acidic residues" evidence="1">
    <location>
        <begin position="571"/>
        <end position="584"/>
    </location>
</feature>
<feature type="region of interest" description="Disordered" evidence="1">
    <location>
        <begin position="536"/>
        <end position="555"/>
    </location>
</feature>
<sequence>MNSYLLHESATAALRRRLSCMHANQLHRAQKALSLYGHDCTPGVCAPKVRCAGFLQRRVEKLTVNHLAAVTRASRYFYSRAATAAAVRCGSSNKASSSRAENGDALSAVTPPSFPSVRVTDSSSHWLPSLARATIRQDISFCRLSDAAKGNCSSADVQTVKQKALATVRREGWSVPGVAVVLFSAQWSEPSRVLQQWLSVRLSALLPFRNSEDKGENVVEFVAVGSEEAPVMLRVFGVASLPHCLLMANGHVVCELPAGASSARHEAFIAAVSAAASTAPQHMEQAGACAPVLSQTLLHKLKEDLLVSADTSEHNKQSPPPRRTFGMKNLRGNSALQPSLGSDSNDRHQAATHAGYLLDSDERASQLTALATVALFDVPEVHTPVGSPGFARVAFLGYAEEEGLSKKVGGSATFLNKSLFAKAQGAQPLRLPQNPSATPTIATDAGAETPRTTTAEAINASLSEECLKVELWRLAEWLARTSRCLSARLFLDTAEASGLELAMTSHVDWLKDAAQCNYMQVNAMGCKEKTARVSTRSAASQDKLQQPRALHDKKGTEVRGVHPFNACAPSKRGETAVTSKRERY</sequence>
<dbReference type="SUPFAM" id="SSF52833">
    <property type="entry name" value="Thioredoxin-like"/>
    <property type="match status" value="1"/>
</dbReference>